<dbReference type="eggNOG" id="COG0463">
    <property type="taxonomic scope" value="Bacteria"/>
</dbReference>
<reference evidence="1 2" key="1">
    <citation type="journal article" date="2010" name="BMC Genomics">
        <title>Comparative genomics and proteomics of Helicobacter mustelae, an ulcerogenic and carcinogenic gastric pathogen.</title>
        <authorList>
            <person name="O'Toole P.W."/>
            <person name="Snelling W.J."/>
            <person name="Canchaya C."/>
            <person name="Forde B.M."/>
            <person name="Hardie K.R."/>
            <person name="Josenhans C."/>
            <person name="Graham R.L.J."/>
            <person name="McMullan G."/>
            <person name="Parkhill J."/>
            <person name="Belda E."/>
            <person name="Bentley S.D."/>
        </authorList>
    </citation>
    <scope>NUCLEOTIDE SEQUENCE [LARGE SCALE GENOMIC DNA]</scope>
    <source>
        <strain evidence="2">ATCC 43772 / LMG 18044 / NCTC 12198 / 12198</strain>
    </source>
</reference>
<proteinExistence type="predicted"/>
<gene>
    <name evidence="1" type="ordered locus">HMU06320</name>
</gene>
<dbReference type="SUPFAM" id="SSF53448">
    <property type="entry name" value="Nucleotide-diphospho-sugar transferases"/>
    <property type="match status" value="1"/>
</dbReference>
<keyword evidence="2" id="KW-1185">Reference proteome</keyword>
<dbReference type="HOGENOM" id="CLU_949203_0_0_7"/>
<dbReference type="Gene3D" id="3.90.550.10">
    <property type="entry name" value="Spore Coat Polysaccharide Biosynthesis Protein SpsA, Chain A"/>
    <property type="match status" value="1"/>
</dbReference>
<dbReference type="Proteomes" id="UP000001522">
    <property type="component" value="Chromosome"/>
</dbReference>
<evidence type="ECO:0008006" key="3">
    <source>
        <dbReference type="Google" id="ProtNLM"/>
    </source>
</evidence>
<dbReference type="RefSeq" id="WP_013022974.1">
    <property type="nucleotide sequence ID" value="NC_013949.1"/>
</dbReference>
<dbReference type="AlphaFoldDB" id="D3UHB9"/>
<protein>
    <recommendedName>
        <fullName evidence="3">Glycosyltransferase</fullName>
    </recommendedName>
</protein>
<evidence type="ECO:0000313" key="2">
    <source>
        <dbReference type="Proteomes" id="UP000001522"/>
    </source>
</evidence>
<dbReference type="EMBL" id="FN555004">
    <property type="protein sequence ID" value="CBG39891.1"/>
    <property type="molecule type" value="Genomic_DNA"/>
</dbReference>
<accession>D3UHB9</accession>
<organism evidence="1 2">
    <name type="scientific">Helicobacter mustelae (strain ATCC 43772 / CCUG 25715 / CIP 103759 / LMG 18044 / NCTC 12198 / R85-136P)</name>
    <name type="common">Campylobacter mustelae</name>
    <dbReference type="NCBI Taxonomy" id="679897"/>
    <lineage>
        <taxon>Bacteria</taxon>
        <taxon>Pseudomonadati</taxon>
        <taxon>Campylobacterota</taxon>
        <taxon>Epsilonproteobacteria</taxon>
        <taxon>Campylobacterales</taxon>
        <taxon>Helicobacteraceae</taxon>
        <taxon>Helicobacter</taxon>
    </lineage>
</organism>
<dbReference type="KEGG" id="hms:HMU06320"/>
<name>D3UHB9_HELM1</name>
<dbReference type="InterPro" id="IPR029044">
    <property type="entry name" value="Nucleotide-diphossugar_trans"/>
</dbReference>
<sequence>MFSKFRRLAYYGRMFLENVRAQKKQMRHAESRFLYEANRRILTTDYQSEEIEQNDIIISFTTHRERIHYVHYVLDSLFFQTIRPQEVRLYLTQGEYQSLPKVLKKFGSWLKIIEVEDLGTFKKFIPALQDVSRHQTLISLDDDLIYPPDFVQKLVDLKARHRNAMVSFISSRDKKTGRFGGVSGCGVLWNLEIFNPKSLPYFFKKECFIDAMGIRNNDDSWISNSCLELGVPIEAVYENFLDAFREGLISLPSGKIHAVTSAPSEFNITGARIKNEHVRKIIRDALQERSLKELKSQGQ</sequence>
<evidence type="ECO:0000313" key="1">
    <source>
        <dbReference type="EMBL" id="CBG39891.1"/>
    </source>
</evidence>